<dbReference type="AlphaFoldDB" id="A0A0B1RBL8"/>
<sequence length="194" mass="21130">MTSPTEEKCVVLVNGIPASGKSTLTRALAEQFGFPVLTLDSLKEPFMASFAPVDRLRNRQLGCAAYQAIWKVVGQAPTRCVYLIDAWFGFQPKEVLQQGLQQAGVTRVLEMWLAITPDEAVARYQSRLAQRMPGHPGAEYLPELRKLAETAQPMALGPVLQLDASDPDIAAACAWLQRQLRLPVSAQPALSASG</sequence>
<dbReference type="SUPFAM" id="SSF52540">
    <property type="entry name" value="P-loop containing nucleoside triphosphate hydrolases"/>
    <property type="match status" value="1"/>
</dbReference>
<dbReference type="EMBL" id="JTJJ01000025">
    <property type="protein sequence ID" value="KHJ69046.1"/>
    <property type="molecule type" value="Genomic_DNA"/>
</dbReference>
<evidence type="ECO:0000313" key="1">
    <source>
        <dbReference type="EMBL" id="KHJ69046.1"/>
    </source>
</evidence>
<reference evidence="1 2" key="1">
    <citation type="submission" date="2014-11" db="EMBL/GenBank/DDBJ databases">
        <title>Genome sequencing of Pantoea rodasii ND03.</title>
        <authorList>
            <person name="Muhamad Yunos N.Y."/>
            <person name="Chan K.-G."/>
        </authorList>
    </citation>
    <scope>NUCLEOTIDE SEQUENCE [LARGE SCALE GENOMIC DNA]</scope>
    <source>
        <strain evidence="1 2">ND03</strain>
    </source>
</reference>
<dbReference type="RefSeq" id="WP_039329122.1">
    <property type="nucleotide sequence ID" value="NZ_JTJJ01000025.1"/>
</dbReference>
<name>A0A0B1RBL8_9GAMM</name>
<proteinExistence type="predicted"/>
<dbReference type="GO" id="GO:0016301">
    <property type="term" value="F:kinase activity"/>
    <property type="evidence" value="ECO:0007669"/>
    <property type="project" value="UniProtKB-KW"/>
</dbReference>
<protein>
    <submittedName>
        <fullName evidence="1">Glucokinase</fullName>
    </submittedName>
</protein>
<accession>A0A0B1RBL8</accession>
<gene>
    <name evidence="1" type="ORF">QU24_05835</name>
</gene>
<evidence type="ECO:0000313" key="2">
    <source>
        <dbReference type="Proteomes" id="UP000030853"/>
    </source>
</evidence>
<keyword evidence="1" id="KW-0418">Kinase</keyword>
<dbReference type="InterPro" id="IPR027417">
    <property type="entry name" value="P-loop_NTPase"/>
</dbReference>
<dbReference type="Gene3D" id="3.40.50.300">
    <property type="entry name" value="P-loop containing nucleotide triphosphate hydrolases"/>
    <property type="match status" value="1"/>
</dbReference>
<organism evidence="1 2">
    <name type="scientific">Pantoea rodasii</name>
    <dbReference type="NCBI Taxonomy" id="1076549"/>
    <lineage>
        <taxon>Bacteria</taxon>
        <taxon>Pseudomonadati</taxon>
        <taxon>Pseudomonadota</taxon>
        <taxon>Gammaproteobacteria</taxon>
        <taxon>Enterobacterales</taxon>
        <taxon>Erwiniaceae</taxon>
        <taxon>Pantoea</taxon>
    </lineage>
</organism>
<comment type="caution">
    <text evidence="1">The sequence shown here is derived from an EMBL/GenBank/DDBJ whole genome shotgun (WGS) entry which is preliminary data.</text>
</comment>
<dbReference type="Proteomes" id="UP000030853">
    <property type="component" value="Unassembled WGS sequence"/>
</dbReference>
<keyword evidence="1" id="KW-0808">Transferase</keyword>